<dbReference type="InterPro" id="IPR020846">
    <property type="entry name" value="MFS_dom"/>
</dbReference>
<name>A0A5N6TTU8_ASPAV</name>
<proteinExistence type="inferred from homology"/>
<evidence type="ECO:0000256" key="6">
    <source>
        <dbReference type="ARBA" id="ARBA00023136"/>
    </source>
</evidence>
<keyword evidence="3 7" id="KW-0813">Transport</keyword>
<dbReference type="PROSITE" id="PS50850">
    <property type="entry name" value="MFS"/>
    <property type="match status" value="1"/>
</dbReference>
<comment type="subcellular location">
    <subcellularLocation>
        <location evidence="1">Membrane</location>
        <topology evidence="1">Multi-pass membrane protein</topology>
    </subcellularLocation>
</comment>
<evidence type="ECO:0000256" key="1">
    <source>
        <dbReference type="ARBA" id="ARBA00004141"/>
    </source>
</evidence>
<feature type="transmembrane region" description="Helical" evidence="9">
    <location>
        <begin position="183"/>
        <end position="204"/>
    </location>
</feature>
<evidence type="ECO:0000313" key="12">
    <source>
        <dbReference type="Proteomes" id="UP000325780"/>
    </source>
</evidence>
<keyword evidence="4 9" id="KW-0812">Transmembrane</keyword>
<dbReference type="GO" id="GO:0005351">
    <property type="term" value="F:carbohydrate:proton symporter activity"/>
    <property type="evidence" value="ECO:0007669"/>
    <property type="project" value="TreeGrafter"/>
</dbReference>
<feature type="domain" description="Major facilitator superfamily (MFS) profile" evidence="10">
    <location>
        <begin position="12"/>
        <end position="461"/>
    </location>
</feature>
<feature type="transmembrane region" description="Helical" evidence="9">
    <location>
        <begin position="439"/>
        <end position="457"/>
    </location>
</feature>
<feature type="region of interest" description="Disordered" evidence="8">
    <location>
        <begin position="492"/>
        <end position="516"/>
    </location>
</feature>
<dbReference type="AlphaFoldDB" id="A0A5N6TTU8"/>
<dbReference type="PANTHER" id="PTHR48022:SF45">
    <property type="entry name" value="MAJOR FACILITATOR SUPERFAMILY (MFS) PROFILE DOMAIN-CONTAINING PROTEIN-RELATED"/>
    <property type="match status" value="1"/>
</dbReference>
<dbReference type="PANTHER" id="PTHR48022">
    <property type="entry name" value="PLASTIDIC GLUCOSE TRANSPORTER 4"/>
    <property type="match status" value="1"/>
</dbReference>
<dbReference type="FunFam" id="1.20.1250.20:FF:000090">
    <property type="entry name" value="MFS sugar transporter, putative"/>
    <property type="match status" value="1"/>
</dbReference>
<organism evidence="11 12">
    <name type="scientific">Aspergillus avenaceus</name>
    <dbReference type="NCBI Taxonomy" id="36643"/>
    <lineage>
        <taxon>Eukaryota</taxon>
        <taxon>Fungi</taxon>
        <taxon>Dikarya</taxon>
        <taxon>Ascomycota</taxon>
        <taxon>Pezizomycotina</taxon>
        <taxon>Eurotiomycetes</taxon>
        <taxon>Eurotiomycetidae</taxon>
        <taxon>Eurotiales</taxon>
        <taxon>Aspergillaceae</taxon>
        <taxon>Aspergillus</taxon>
        <taxon>Aspergillus subgen. Circumdati</taxon>
    </lineage>
</organism>
<dbReference type="InterPro" id="IPR005829">
    <property type="entry name" value="Sugar_transporter_CS"/>
</dbReference>
<dbReference type="Gene3D" id="1.20.1250.20">
    <property type="entry name" value="MFS general substrate transporter like domains"/>
    <property type="match status" value="1"/>
</dbReference>
<feature type="transmembrane region" description="Helical" evidence="9">
    <location>
        <begin position="312"/>
        <end position="332"/>
    </location>
</feature>
<accession>A0A5N6TTU8</accession>
<feature type="transmembrane region" description="Helical" evidence="9">
    <location>
        <begin position="152"/>
        <end position="171"/>
    </location>
</feature>
<evidence type="ECO:0000256" key="2">
    <source>
        <dbReference type="ARBA" id="ARBA00010992"/>
    </source>
</evidence>
<evidence type="ECO:0000256" key="4">
    <source>
        <dbReference type="ARBA" id="ARBA00022692"/>
    </source>
</evidence>
<dbReference type="NCBIfam" id="TIGR00879">
    <property type="entry name" value="SP"/>
    <property type="match status" value="1"/>
</dbReference>
<evidence type="ECO:0000313" key="11">
    <source>
        <dbReference type="EMBL" id="KAE8149704.1"/>
    </source>
</evidence>
<evidence type="ECO:0000256" key="5">
    <source>
        <dbReference type="ARBA" id="ARBA00022989"/>
    </source>
</evidence>
<evidence type="ECO:0000256" key="9">
    <source>
        <dbReference type="SAM" id="Phobius"/>
    </source>
</evidence>
<feature type="transmembrane region" description="Helical" evidence="9">
    <location>
        <begin position="95"/>
        <end position="114"/>
    </location>
</feature>
<keyword evidence="5 9" id="KW-1133">Transmembrane helix</keyword>
<dbReference type="SUPFAM" id="SSF103473">
    <property type="entry name" value="MFS general substrate transporter"/>
    <property type="match status" value="1"/>
</dbReference>
<dbReference type="Pfam" id="PF00083">
    <property type="entry name" value="Sugar_tr"/>
    <property type="match status" value="1"/>
</dbReference>
<feature type="transmembrane region" description="Helical" evidence="9">
    <location>
        <begin position="120"/>
        <end position="140"/>
    </location>
</feature>
<dbReference type="InterPro" id="IPR003663">
    <property type="entry name" value="Sugar/inositol_transpt"/>
</dbReference>
<feature type="compositionally biased region" description="Basic and acidic residues" evidence="8">
    <location>
        <begin position="501"/>
        <end position="516"/>
    </location>
</feature>
<dbReference type="PRINTS" id="PR00171">
    <property type="entry name" value="SUGRTRNSPORT"/>
</dbReference>
<gene>
    <name evidence="11" type="ORF">BDV25DRAFT_172705</name>
</gene>
<evidence type="ECO:0000256" key="8">
    <source>
        <dbReference type="SAM" id="MobiDB-lite"/>
    </source>
</evidence>
<dbReference type="EMBL" id="ML742115">
    <property type="protein sequence ID" value="KAE8149704.1"/>
    <property type="molecule type" value="Genomic_DNA"/>
</dbReference>
<dbReference type="InterPro" id="IPR036259">
    <property type="entry name" value="MFS_trans_sf"/>
</dbReference>
<dbReference type="Proteomes" id="UP000325780">
    <property type="component" value="Unassembled WGS sequence"/>
</dbReference>
<protein>
    <submittedName>
        <fullName evidence="11">General substrate transporter</fullName>
    </submittedName>
</protein>
<reference evidence="11 12" key="1">
    <citation type="submission" date="2019-04" db="EMBL/GenBank/DDBJ databases">
        <title>Friends and foes A comparative genomics study of 23 Aspergillus species from section Flavi.</title>
        <authorList>
            <consortium name="DOE Joint Genome Institute"/>
            <person name="Kjaerbolling I."/>
            <person name="Vesth T."/>
            <person name="Frisvad J.C."/>
            <person name="Nybo J.L."/>
            <person name="Theobald S."/>
            <person name="Kildgaard S."/>
            <person name="Isbrandt T."/>
            <person name="Kuo A."/>
            <person name="Sato A."/>
            <person name="Lyhne E.K."/>
            <person name="Kogle M.E."/>
            <person name="Wiebenga A."/>
            <person name="Kun R.S."/>
            <person name="Lubbers R.J."/>
            <person name="Makela M.R."/>
            <person name="Barry K."/>
            <person name="Chovatia M."/>
            <person name="Clum A."/>
            <person name="Daum C."/>
            <person name="Haridas S."/>
            <person name="He G."/>
            <person name="LaButti K."/>
            <person name="Lipzen A."/>
            <person name="Mondo S."/>
            <person name="Riley R."/>
            <person name="Salamov A."/>
            <person name="Simmons B.A."/>
            <person name="Magnuson J.K."/>
            <person name="Henrissat B."/>
            <person name="Mortensen U.H."/>
            <person name="Larsen T.O."/>
            <person name="Devries R.P."/>
            <person name="Grigoriev I.V."/>
            <person name="Machida M."/>
            <person name="Baker S.E."/>
            <person name="Andersen M.R."/>
        </authorList>
    </citation>
    <scope>NUCLEOTIDE SEQUENCE [LARGE SCALE GENOMIC DNA]</scope>
    <source>
        <strain evidence="11 12">IBT 18842</strain>
    </source>
</reference>
<dbReference type="OrthoDB" id="6612291at2759"/>
<keyword evidence="12" id="KW-1185">Reference proteome</keyword>
<feature type="transmembrane region" description="Helical" evidence="9">
    <location>
        <begin position="269"/>
        <end position="292"/>
    </location>
</feature>
<feature type="transmembrane region" description="Helical" evidence="9">
    <location>
        <begin position="402"/>
        <end position="419"/>
    </location>
</feature>
<evidence type="ECO:0000259" key="10">
    <source>
        <dbReference type="PROSITE" id="PS50850"/>
    </source>
</evidence>
<feature type="transmembrane region" description="Helical" evidence="9">
    <location>
        <begin position="12"/>
        <end position="34"/>
    </location>
</feature>
<evidence type="ECO:0000256" key="7">
    <source>
        <dbReference type="RuleBase" id="RU003346"/>
    </source>
</evidence>
<sequence>MLKGSPLRVAQAVLVVFPSFFLFGYVQIVVGGLVNFDHWVQTFPEIDTTYTTGADRSHRSVIEGVYVASFTLGAAVGALSCLFTGDVLGRRRNVFLGGLVALIGTAISCSAFQLSQLIVGRVVTGMGVGILNSIVPIWQSECSPATNRGKHVVIDGIFITCGYAVADWVAYGFSRIDQHPVSWRVPLAIPSAACIILCLSVFLFPESPRWLVRIGKAKQAAQGLARIKNIEAGSEDIQKEIAAIQSSLEETAQNTASFKDIFTMKDGKLFYRLMLCIGIQFWIQMTGANVISTYSTTIFQDNLDLSASVSRILAACAMTWKCLASFVAFFTIDRFGRRKLFLFSGTGVTLCMMAMAISSRFAGPENRGASIASAFFLFLFNFFFPIGFLGPTFLYCTEIAPLRLRVTMTSLGIANNWLWNFMVQMVTPVALTNIGWKYYLVYMFVTATFPVTVYFFYPETMGQSLEQLEDLFQRDWPIWKIVRAASQSSKGSLEEGLDEGSEAKTKIVNDEKEVVA</sequence>
<dbReference type="InterPro" id="IPR005828">
    <property type="entry name" value="MFS_sugar_transport-like"/>
</dbReference>
<evidence type="ECO:0000256" key="3">
    <source>
        <dbReference type="ARBA" id="ARBA00022448"/>
    </source>
</evidence>
<dbReference type="PROSITE" id="PS00216">
    <property type="entry name" value="SUGAR_TRANSPORT_1"/>
    <property type="match status" value="1"/>
</dbReference>
<feature type="transmembrane region" description="Helical" evidence="9">
    <location>
        <begin position="369"/>
        <end position="390"/>
    </location>
</feature>
<feature type="transmembrane region" description="Helical" evidence="9">
    <location>
        <begin position="339"/>
        <end position="357"/>
    </location>
</feature>
<feature type="transmembrane region" description="Helical" evidence="9">
    <location>
        <begin position="65"/>
        <end position="83"/>
    </location>
</feature>
<keyword evidence="6 9" id="KW-0472">Membrane</keyword>
<dbReference type="GO" id="GO:0016020">
    <property type="term" value="C:membrane"/>
    <property type="evidence" value="ECO:0007669"/>
    <property type="project" value="UniProtKB-SubCell"/>
</dbReference>
<comment type="similarity">
    <text evidence="2 7">Belongs to the major facilitator superfamily. Sugar transporter (TC 2.A.1.1) family.</text>
</comment>
<dbReference type="InterPro" id="IPR050360">
    <property type="entry name" value="MFS_Sugar_Transporters"/>
</dbReference>